<dbReference type="Proteomes" id="UP001164929">
    <property type="component" value="Chromosome 9"/>
</dbReference>
<keyword evidence="2" id="KW-1185">Reference proteome</keyword>
<dbReference type="AlphaFoldDB" id="A0AAD6Q9V2"/>
<name>A0AAD6Q9V2_9ROSI</name>
<protein>
    <submittedName>
        <fullName evidence="1">Uncharacterized protein</fullName>
    </submittedName>
</protein>
<sequence>MKAMEDLAEDPWPSNHHYRRERKQMGLCFGTTTIPRSQFCLLPPHMSSKYKHSKVLVGSEDDVLLKKSIIMIIF</sequence>
<evidence type="ECO:0000313" key="1">
    <source>
        <dbReference type="EMBL" id="KAJ6984609.1"/>
    </source>
</evidence>
<organism evidence="1 2">
    <name type="scientific">Populus alba x Populus x berolinensis</name>
    <dbReference type="NCBI Taxonomy" id="444605"/>
    <lineage>
        <taxon>Eukaryota</taxon>
        <taxon>Viridiplantae</taxon>
        <taxon>Streptophyta</taxon>
        <taxon>Embryophyta</taxon>
        <taxon>Tracheophyta</taxon>
        <taxon>Spermatophyta</taxon>
        <taxon>Magnoliopsida</taxon>
        <taxon>eudicotyledons</taxon>
        <taxon>Gunneridae</taxon>
        <taxon>Pentapetalae</taxon>
        <taxon>rosids</taxon>
        <taxon>fabids</taxon>
        <taxon>Malpighiales</taxon>
        <taxon>Salicaceae</taxon>
        <taxon>Saliceae</taxon>
        <taxon>Populus</taxon>
    </lineage>
</organism>
<comment type="caution">
    <text evidence="1">The sequence shown here is derived from an EMBL/GenBank/DDBJ whole genome shotgun (WGS) entry which is preliminary data.</text>
</comment>
<proteinExistence type="predicted"/>
<accession>A0AAD6Q9V2</accession>
<dbReference type="EMBL" id="JAQIZT010000009">
    <property type="protein sequence ID" value="KAJ6984609.1"/>
    <property type="molecule type" value="Genomic_DNA"/>
</dbReference>
<reference evidence="1" key="1">
    <citation type="journal article" date="2023" name="Mol. Ecol. Resour.">
        <title>Chromosome-level genome assembly of a triploid poplar Populus alba 'Berolinensis'.</title>
        <authorList>
            <person name="Chen S."/>
            <person name="Yu Y."/>
            <person name="Wang X."/>
            <person name="Wang S."/>
            <person name="Zhang T."/>
            <person name="Zhou Y."/>
            <person name="He R."/>
            <person name="Meng N."/>
            <person name="Wang Y."/>
            <person name="Liu W."/>
            <person name="Liu Z."/>
            <person name="Liu J."/>
            <person name="Guo Q."/>
            <person name="Huang H."/>
            <person name="Sederoff R.R."/>
            <person name="Wang G."/>
            <person name="Qu G."/>
            <person name="Chen S."/>
        </authorList>
    </citation>
    <scope>NUCLEOTIDE SEQUENCE</scope>
    <source>
        <strain evidence="1">SC-2020</strain>
    </source>
</reference>
<evidence type="ECO:0000313" key="2">
    <source>
        <dbReference type="Proteomes" id="UP001164929"/>
    </source>
</evidence>
<gene>
    <name evidence="1" type="ORF">NC653_022791</name>
</gene>